<feature type="domain" description="RNase H type-1" evidence="1">
    <location>
        <begin position="84"/>
        <end position="160"/>
    </location>
</feature>
<accession>A0AAN8V9K3</accession>
<dbReference type="PANTHER" id="PTHR47723:SF19">
    <property type="entry name" value="POLYNUCLEOTIDYL TRANSFERASE, RIBONUCLEASE H-LIKE SUPERFAMILY PROTEIN"/>
    <property type="match status" value="1"/>
</dbReference>
<sequence>MATAWMIWKDRCNLDHKREVKHPQLIVNFALSIARDCYSKIQVKMQNKKRREGKWNCPQDGWIKLNTDGAVNPRMGGLMQGRCGGVREGLKIAKKKSMKNIVIETDFEMLVRALHKGVNVDHPLEIMLQDCKEDMLEVNACSISHIFRESNRCSDRYAKMGQEANPGVHELSNPLLEVLELINIDLKS</sequence>
<keyword evidence="3" id="KW-1185">Reference proteome</keyword>
<dbReference type="AlphaFoldDB" id="A0AAN8V9K3"/>
<dbReference type="Proteomes" id="UP001370490">
    <property type="component" value="Unassembled WGS sequence"/>
</dbReference>
<dbReference type="GO" id="GO:0004523">
    <property type="term" value="F:RNA-DNA hybrid ribonuclease activity"/>
    <property type="evidence" value="ECO:0007669"/>
    <property type="project" value="InterPro"/>
</dbReference>
<gene>
    <name evidence="2" type="ORF">RJ641_007830</name>
</gene>
<name>A0AAN8V9K3_9MAGN</name>
<comment type="caution">
    <text evidence="2">The sequence shown here is derived from an EMBL/GenBank/DDBJ whole genome shotgun (WGS) entry which is preliminary data.</text>
</comment>
<dbReference type="GO" id="GO:0003676">
    <property type="term" value="F:nucleic acid binding"/>
    <property type="evidence" value="ECO:0007669"/>
    <property type="project" value="InterPro"/>
</dbReference>
<dbReference type="InterPro" id="IPR002156">
    <property type="entry name" value="RNaseH_domain"/>
</dbReference>
<dbReference type="InterPro" id="IPR036397">
    <property type="entry name" value="RNaseH_sf"/>
</dbReference>
<dbReference type="CDD" id="cd06222">
    <property type="entry name" value="RNase_H_like"/>
    <property type="match status" value="1"/>
</dbReference>
<dbReference type="EMBL" id="JBAMMX010000015">
    <property type="protein sequence ID" value="KAK6926111.1"/>
    <property type="molecule type" value="Genomic_DNA"/>
</dbReference>
<dbReference type="InterPro" id="IPR044730">
    <property type="entry name" value="RNase_H-like_dom_plant"/>
</dbReference>
<dbReference type="Pfam" id="PF13456">
    <property type="entry name" value="RVT_3"/>
    <property type="match status" value="1"/>
</dbReference>
<dbReference type="Gene3D" id="3.30.420.10">
    <property type="entry name" value="Ribonuclease H-like superfamily/Ribonuclease H"/>
    <property type="match status" value="1"/>
</dbReference>
<dbReference type="PANTHER" id="PTHR47723">
    <property type="entry name" value="OS05G0353850 PROTEIN"/>
    <property type="match status" value="1"/>
</dbReference>
<organism evidence="2 3">
    <name type="scientific">Dillenia turbinata</name>
    <dbReference type="NCBI Taxonomy" id="194707"/>
    <lineage>
        <taxon>Eukaryota</taxon>
        <taxon>Viridiplantae</taxon>
        <taxon>Streptophyta</taxon>
        <taxon>Embryophyta</taxon>
        <taxon>Tracheophyta</taxon>
        <taxon>Spermatophyta</taxon>
        <taxon>Magnoliopsida</taxon>
        <taxon>eudicotyledons</taxon>
        <taxon>Gunneridae</taxon>
        <taxon>Pentapetalae</taxon>
        <taxon>Dilleniales</taxon>
        <taxon>Dilleniaceae</taxon>
        <taxon>Dillenia</taxon>
    </lineage>
</organism>
<dbReference type="InterPro" id="IPR012337">
    <property type="entry name" value="RNaseH-like_sf"/>
</dbReference>
<proteinExistence type="predicted"/>
<dbReference type="InterPro" id="IPR053151">
    <property type="entry name" value="RNase_H-like"/>
</dbReference>
<evidence type="ECO:0000259" key="1">
    <source>
        <dbReference type="Pfam" id="PF13456"/>
    </source>
</evidence>
<dbReference type="SUPFAM" id="SSF53098">
    <property type="entry name" value="Ribonuclease H-like"/>
    <property type="match status" value="1"/>
</dbReference>
<evidence type="ECO:0000313" key="3">
    <source>
        <dbReference type="Proteomes" id="UP001370490"/>
    </source>
</evidence>
<protein>
    <submittedName>
        <fullName evidence="2">Ribonuclease H domain</fullName>
    </submittedName>
</protein>
<evidence type="ECO:0000313" key="2">
    <source>
        <dbReference type="EMBL" id="KAK6926111.1"/>
    </source>
</evidence>
<reference evidence="2 3" key="1">
    <citation type="submission" date="2023-12" db="EMBL/GenBank/DDBJ databases">
        <title>A high-quality genome assembly for Dillenia turbinata (Dilleniales).</title>
        <authorList>
            <person name="Chanderbali A."/>
        </authorList>
    </citation>
    <scope>NUCLEOTIDE SEQUENCE [LARGE SCALE GENOMIC DNA]</scope>
    <source>
        <strain evidence="2">LSX21</strain>
        <tissue evidence="2">Leaf</tissue>
    </source>
</reference>